<evidence type="ECO:0000259" key="3">
    <source>
        <dbReference type="PROSITE" id="PS50853"/>
    </source>
</evidence>
<dbReference type="InterPro" id="IPR003961">
    <property type="entry name" value="FN3_dom"/>
</dbReference>
<keyword evidence="2" id="KW-1015">Disulfide bond</keyword>
<dbReference type="InterPro" id="IPR013783">
    <property type="entry name" value="Ig-like_fold"/>
</dbReference>
<evidence type="ECO:0000256" key="2">
    <source>
        <dbReference type="ARBA" id="ARBA00023157"/>
    </source>
</evidence>
<evidence type="ECO:0000313" key="4">
    <source>
        <dbReference type="EMBL" id="PIO62520.1"/>
    </source>
</evidence>
<dbReference type="EMBL" id="KZ352010">
    <property type="protein sequence ID" value="PIO62520.1"/>
    <property type="molecule type" value="Genomic_DNA"/>
</dbReference>
<protein>
    <submittedName>
        <fullName evidence="4">Fibronectin type III domain protein</fullName>
    </submittedName>
</protein>
<feature type="domain" description="Fibronectin type-III" evidence="3">
    <location>
        <begin position="6"/>
        <end position="106"/>
    </location>
</feature>
<dbReference type="Pfam" id="PF00041">
    <property type="entry name" value="fn3"/>
    <property type="match status" value="2"/>
</dbReference>
<dbReference type="Gene3D" id="2.60.40.10">
    <property type="entry name" value="Immunoglobulins"/>
    <property type="match status" value="3"/>
</dbReference>
<evidence type="ECO:0000313" key="5">
    <source>
        <dbReference type="Proteomes" id="UP000230423"/>
    </source>
</evidence>
<dbReference type="InterPro" id="IPR050964">
    <property type="entry name" value="Striated_Muscle_Regulatory"/>
</dbReference>
<dbReference type="PROSITE" id="PS50853">
    <property type="entry name" value="FN3"/>
    <property type="match status" value="2"/>
</dbReference>
<proteinExistence type="predicted"/>
<dbReference type="InterPro" id="IPR036116">
    <property type="entry name" value="FN3_sf"/>
</dbReference>
<evidence type="ECO:0000256" key="1">
    <source>
        <dbReference type="ARBA" id="ARBA00022737"/>
    </source>
</evidence>
<dbReference type="SUPFAM" id="SSF49265">
    <property type="entry name" value="Fibronectin type III"/>
    <property type="match status" value="2"/>
</dbReference>
<dbReference type="PRINTS" id="PR00014">
    <property type="entry name" value="FNTYPEIII"/>
</dbReference>
<dbReference type="OrthoDB" id="10253954at2759"/>
<accession>A0A2G9TZ66</accession>
<dbReference type="PANTHER" id="PTHR13817:SF166">
    <property type="entry name" value="NEURONAL IGCAM-RELATED"/>
    <property type="match status" value="1"/>
</dbReference>
<gene>
    <name evidence="4" type="ORF">TELCIR_15919</name>
</gene>
<dbReference type="CDD" id="cd00063">
    <property type="entry name" value="FN3"/>
    <property type="match status" value="3"/>
</dbReference>
<sequence>MQPGSPPKDVNVIVDPDNRVTLTWEPPKHPNGDITSYNVYLTGDPSQPVDQWQRNATNNHIGSTEERGFCRAERIGQHYLYGHWTTTTDSLLGDTTATCRAENRAGMTQEVVQVQVSGPGTPPNEIVLLPMPNQVINVEWTTPDEVNGRITNYVVHYGEVPEGENEPLEWKQATVDAVDVNHQLPNLDPKKTYAVRVQAVSDRGPGVISAPQMIRTLPLAPAKVENPEVTVFNNNSIVIDFVPPADPDKPKKQIKDFVIQYTSEDPPTDETEWKELRYTDPDDTDNYTVGFNPSRKTLSNKAPLQVI</sequence>
<organism evidence="4 5">
    <name type="scientific">Teladorsagia circumcincta</name>
    <name type="common">Brown stomach worm</name>
    <name type="synonym">Ostertagia circumcincta</name>
    <dbReference type="NCBI Taxonomy" id="45464"/>
    <lineage>
        <taxon>Eukaryota</taxon>
        <taxon>Metazoa</taxon>
        <taxon>Ecdysozoa</taxon>
        <taxon>Nematoda</taxon>
        <taxon>Chromadorea</taxon>
        <taxon>Rhabditida</taxon>
        <taxon>Rhabditina</taxon>
        <taxon>Rhabditomorpha</taxon>
        <taxon>Strongyloidea</taxon>
        <taxon>Trichostrongylidae</taxon>
        <taxon>Teladorsagia</taxon>
    </lineage>
</organism>
<keyword evidence="1" id="KW-0677">Repeat</keyword>
<reference evidence="4 5" key="1">
    <citation type="submission" date="2015-09" db="EMBL/GenBank/DDBJ databases">
        <title>Draft genome of the parasitic nematode Teladorsagia circumcincta isolate WARC Sus (inbred).</title>
        <authorList>
            <person name="Mitreva M."/>
        </authorList>
    </citation>
    <scope>NUCLEOTIDE SEQUENCE [LARGE SCALE GENOMIC DNA]</scope>
    <source>
        <strain evidence="4 5">S</strain>
    </source>
</reference>
<dbReference type="PANTHER" id="PTHR13817">
    <property type="entry name" value="TITIN"/>
    <property type="match status" value="1"/>
</dbReference>
<name>A0A2G9TZ66_TELCI</name>
<dbReference type="SMART" id="SM00060">
    <property type="entry name" value="FN3"/>
    <property type="match status" value="3"/>
</dbReference>
<dbReference type="AlphaFoldDB" id="A0A2G9TZ66"/>
<keyword evidence="5" id="KW-1185">Reference proteome</keyword>
<dbReference type="Proteomes" id="UP000230423">
    <property type="component" value="Unassembled WGS sequence"/>
</dbReference>
<feature type="domain" description="Fibronectin type-III" evidence="3">
    <location>
        <begin position="122"/>
        <end position="219"/>
    </location>
</feature>